<dbReference type="Gene3D" id="3.40.220.10">
    <property type="entry name" value="Leucine Aminopeptidase, subunit E, domain 1"/>
    <property type="match status" value="1"/>
</dbReference>
<dbReference type="OrthoDB" id="9985428at2759"/>
<protein>
    <recommendedName>
        <fullName evidence="2">Microbial-type PARG catalytic domain-containing protein</fullName>
    </recommendedName>
</protein>
<feature type="domain" description="Microbial-type PARG catalytic" evidence="2">
    <location>
        <begin position="79"/>
        <end position="168"/>
    </location>
</feature>
<dbReference type="AlphaFoldDB" id="A0A2C5Z2E5"/>
<dbReference type="Proteomes" id="UP000224854">
    <property type="component" value="Unassembled WGS sequence"/>
</dbReference>
<feature type="signal peptide" evidence="1">
    <location>
        <begin position="1"/>
        <end position="25"/>
    </location>
</feature>
<gene>
    <name evidence="3" type="ORF">CDD82_5157</name>
</gene>
<dbReference type="InterPro" id="IPR043472">
    <property type="entry name" value="Macro_dom-like"/>
</dbReference>
<keyword evidence="4" id="KW-1185">Reference proteome</keyword>
<feature type="chain" id="PRO_5012383493" description="Microbial-type PARG catalytic domain-containing protein" evidence="1">
    <location>
        <begin position="26"/>
        <end position="324"/>
    </location>
</feature>
<dbReference type="EMBL" id="NJEU01000460">
    <property type="protein sequence ID" value="PHH74023.1"/>
    <property type="molecule type" value="Genomic_DNA"/>
</dbReference>
<dbReference type="Pfam" id="PF10021">
    <property type="entry name" value="PARG_cat_microb"/>
    <property type="match status" value="1"/>
</dbReference>
<evidence type="ECO:0000256" key="1">
    <source>
        <dbReference type="SAM" id="SignalP"/>
    </source>
</evidence>
<dbReference type="PANTHER" id="PTHR35596">
    <property type="entry name" value="DUF2263 DOMAIN-CONTAINING PROTEIN"/>
    <property type="match status" value="1"/>
</dbReference>
<reference evidence="3 4" key="1">
    <citation type="submission" date="2017-06" db="EMBL/GenBank/DDBJ databases">
        <title>Ant-infecting Ophiocordyceps genomes reveal a high diversity of potential behavioral manipulation genes and a possible major role for enterotoxins.</title>
        <authorList>
            <person name="De Bekker C."/>
            <person name="Evans H.C."/>
            <person name="Brachmann A."/>
            <person name="Hughes D.P."/>
        </authorList>
    </citation>
    <scope>NUCLEOTIDE SEQUENCE [LARGE SCALE GENOMIC DNA]</scope>
    <source>
        <strain evidence="3 4">1348a</strain>
    </source>
</reference>
<dbReference type="PANTHER" id="PTHR35596:SF1">
    <property type="entry name" value="MICROBIAL-TYPE PARG CATALYTIC DOMAIN-CONTAINING PROTEIN"/>
    <property type="match status" value="1"/>
</dbReference>
<keyword evidence="1" id="KW-0732">Signal</keyword>
<name>A0A2C5Z2E5_9HYPO</name>
<evidence type="ECO:0000313" key="4">
    <source>
        <dbReference type="Proteomes" id="UP000224854"/>
    </source>
</evidence>
<accession>A0A2C5Z2E5</accession>
<evidence type="ECO:0000313" key="3">
    <source>
        <dbReference type="EMBL" id="PHH74023.1"/>
    </source>
</evidence>
<organism evidence="3 4">
    <name type="scientific">Ophiocordyceps australis</name>
    <dbReference type="NCBI Taxonomy" id="1399860"/>
    <lineage>
        <taxon>Eukaryota</taxon>
        <taxon>Fungi</taxon>
        <taxon>Dikarya</taxon>
        <taxon>Ascomycota</taxon>
        <taxon>Pezizomycotina</taxon>
        <taxon>Sordariomycetes</taxon>
        <taxon>Hypocreomycetidae</taxon>
        <taxon>Hypocreales</taxon>
        <taxon>Ophiocordycipitaceae</taxon>
        <taxon>Ophiocordyceps</taxon>
    </lineage>
</organism>
<comment type="caution">
    <text evidence="3">The sequence shown here is derived from an EMBL/GenBank/DDBJ whole genome shotgun (WGS) entry which is preliminary data.</text>
</comment>
<dbReference type="SUPFAM" id="SSF52949">
    <property type="entry name" value="Macro domain-like"/>
    <property type="match status" value="1"/>
</dbReference>
<evidence type="ECO:0000259" key="2">
    <source>
        <dbReference type="Pfam" id="PF10021"/>
    </source>
</evidence>
<sequence>MSHQWCPMILLGCGWIVELIFRVFSADKSLNSTARPGRRRAKSKKYYQDGKDLVRIAEETMVMAPAIAAKLPNINPYHAEACYLDQLPCLDRRQCPREKPTAIHVVNMDSLNAALQLAAQYKWESRVMVLNMANFERPGGGWLKGAKAQEETLCYRSSLALSLDARFYPWPQLMGLYTRDVVVMRHDMASGHGLMVGSSGSIEPQRLPLVSVMSVAAQRNPRVCQVKNQVLYQQDAMRQLTEAKMRLCLRTAARKGHGLLVLGALGCGVFGHPATEVAQCWRRVLQEAEFAGGWWKAIWFAVLDGRSSAKVPGVFSRELAGLEV</sequence>
<proteinExistence type="predicted"/>
<dbReference type="InterPro" id="IPR019261">
    <property type="entry name" value="PARG_cat_microbial"/>
</dbReference>
<dbReference type="NCBIfam" id="TIGR02452">
    <property type="entry name" value="TIGR02452 family protein"/>
    <property type="match status" value="1"/>
</dbReference>
<dbReference type="InterPro" id="IPR012664">
    <property type="entry name" value="CHP02452"/>
</dbReference>